<protein>
    <submittedName>
        <fullName evidence="8">Putative oxidoreductase</fullName>
    </submittedName>
</protein>
<keyword evidence="4 7" id="KW-0812">Transmembrane</keyword>
<dbReference type="EMBL" id="JACHBK010000001">
    <property type="protein sequence ID" value="MBB5533688.1"/>
    <property type="molecule type" value="Genomic_DNA"/>
</dbReference>
<evidence type="ECO:0000256" key="6">
    <source>
        <dbReference type="ARBA" id="ARBA00023136"/>
    </source>
</evidence>
<name>A0A7W8X7Q1_9HYPH</name>
<dbReference type="InterPro" id="IPR051907">
    <property type="entry name" value="DoxX-like_oxidoreductase"/>
</dbReference>
<feature type="transmembrane region" description="Helical" evidence="7">
    <location>
        <begin position="12"/>
        <end position="37"/>
    </location>
</feature>
<dbReference type="PANTHER" id="PTHR33452:SF1">
    <property type="entry name" value="INNER MEMBRANE PROTEIN YPHA-RELATED"/>
    <property type="match status" value="1"/>
</dbReference>
<evidence type="ECO:0000256" key="4">
    <source>
        <dbReference type="ARBA" id="ARBA00022692"/>
    </source>
</evidence>
<comment type="subcellular location">
    <subcellularLocation>
        <location evidence="1">Cell membrane</location>
        <topology evidence="1">Multi-pass membrane protein</topology>
    </subcellularLocation>
</comment>
<dbReference type="RefSeq" id="WP_018323992.1">
    <property type="nucleotide sequence ID" value="NZ_JACHBK010000001.1"/>
</dbReference>
<proteinExistence type="inferred from homology"/>
<reference evidence="8 9" key="1">
    <citation type="submission" date="2020-08" db="EMBL/GenBank/DDBJ databases">
        <title>Genomic Encyclopedia of Type Strains, Phase IV (KMG-V): Genome sequencing to study the core and pangenomes of soil and plant-associated prokaryotes.</title>
        <authorList>
            <person name="Whitman W."/>
        </authorList>
    </citation>
    <scope>NUCLEOTIDE SEQUENCE [LARGE SCALE GENOMIC DNA]</scope>
    <source>
        <strain evidence="8 9">SEMIA 4084</strain>
    </source>
</reference>
<feature type="transmembrane region" description="Helical" evidence="7">
    <location>
        <begin position="99"/>
        <end position="116"/>
    </location>
</feature>
<keyword evidence="5 7" id="KW-1133">Transmembrane helix</keyword>
<keyword evidence="9" id="KW-1185">Reference proteome</keyword>
<dbReference type="Pfam" id="PF07681">
    <property type="entry name" value="DoxX"/>
    <property type="match status" value="1"/>
</dbReference>
<gene>
    <name evidence="8" type="ORF">GGD55_000349</name>
</gene>
<evidence type="ECO:0000256" key="2">
    <source>
        <dbReference type="ARBA" id="ARBA00006679"/>
    </source>
</evidence>
<evidence type="ECO:0000256" key="7">
    <source>
        <dbReference type="SAM" id="Phobius"/>
    </source>
</evidence>
<organism evidence="8 9">
    <name type="scientific">Rhizobium giardinii</name>
    <dbReference type="NCBI Taxonomy" id="56731"/>
    <lineage>
        <taxon>Bacteria</taxon>
        <taxon>Pseudomonadati</taxon>
        <taxon>Pseudomonadota</taxon>
        <taxon>Alphaproteobacteria</taxon>
        <taxon>Hyphomicrobiales</taxon>
        <taxon>Rhizobiaceae</taxon>
        <taxon>Rhizobium/Agrobacterium group</taxon>
        <taxon>Rhizobium</taxon>
    </lineage>
</organism>
<keyword evidence="3" id="KW-1003">Cell membrane</keyword>
<keyword evidence="6 7" id="KW-0472">Membrane</keyword>
<evidence type="ECO:0000313" key="9">
    <source>
        <dbReference type="Proteomes" id="UP000585507"/>
    </source>
</evidence>
<comment type="caution">
    <text evidence="8">The sequence shown here is derived from an EMBL/GenBank/DDBJ whole genome shotgun (WGS) entry which is preliminary data.</text>
</comment>
<feature type="transmembrane region" description="Helical" evidence="7">
    <location>
        <begin position="71"/>
        <end position="87"/>
    </location>
</feature>
<dbReference type="Proteomes" id="UP000585507">
    <property type="component" value="Unassembled WGS sequence"/>
</dbReference>
<dbReference type="AlphaFoldDB" id="A0A7W8X7Q1"/>
<accession>A0A7W8X7Q1</accession>
<evidence type="ECO:0000256" key="1">
    <source>
        <dbReference type="ARBA" id="ARBA00004651"/>
    </source>
</evidence>
<dbReference type="GO" id="GO:0005886">
    <property type="term" value="C:plasma membrane"/>
    <property type="evidence" value="ECO:0007669"/>
    <property type="project" value="UniProtKB-SubCell"/>
</dbReference>
<dbReference type="PANTHER" id="PTHR33452">
    <property type="entry name" value="OXIDOREDUCTASE CATD-RELATED"/>
    <property type="match status" value="1"/>
</dbReference>
<feature type="transmembrane region" description="Helical" evidence="7">
    <location>
        <begin position="43"/>
        <end position="64"/>
    </location>
</feature>
<comment type="similarity">
    <text evidence="2">Belongs to the DoxX family.</text>
</comment>
<dbReference type="InterPro" id="IPR032808">
    <property type="entry name" value="DoxX"/>
</dbReference>
<sequence length="132" mass="13393">MQQNVVALVGRVLLSIIFIVAGYGKLTALGGTAGYFGSIGLPVPMITAVLVTAVELLGGIAILVGFFTRPAAYLLALFCVASAFIGHGDFSVAGNDIHFMKNLAMAGGFLFVATFGPGSLSVDARRGVAAAA</sequence>
<evidence type="ECO:0000256" key="3">
    <source>
        <dbReference type="ARBA" id="ARBA00022475"/>
    </source>
</evidence>
<evidence type="ECO:0000256" key="5">
    <source>
        <dbReference type="ARBA" id="ARBA00022989"/>
    </source>
</evidence>
<evidence type="ECO:0000313" key="8">
    <source>
        <dbReference type="EMBL" id="MBB5533688.1"/>
    </source>
</evidence>